<feature type="transmembrane region" description="Helical" evidence="1">
    <location>
        <begin position="138"/>
        <end position="156"/>
    </location>
</feature>
<keyword evidence="1" id="KW-1133">Transmembrane helix</keyword>
<protein>
    <submittedName>
        <fullName evidence="2">Glycosyltransferase family 39 protein</fullName>
    </submittedName>
</protein>
<feature type="transmembrane region" description="Helical" evidence="1">
    <location>
        <begin position="353"/>
        <end position="370"/>
    </location>
</feature>
<sequence>MDIINIKVSDNNHEATLLKTKAFLIITIVAIALLVPQILTKSIVLGSDAIFHFNRIYDTAQQIRTGNFNYFQSNYGFQQAGRIITPLYGPLMSYLLGTILLLTGSWLKFQVIINLLVLVIAGYGLFLLAKRTGAEQTFALIAGILFMTSVSVTAWITKQHFTSVGLILIPYVLYYAIDFLEEDRPLRIWGLALSMALIVETHFLSALFAVVALVILFIIGLIIHKNKLAFFRQVAFAGTIALLLTLNVWGSLLDVYHGNHLLSTWPYQNLDAGAMKLSFAEETETQLGLTLSILLIIQLIYVATHLKQVSRNNLIFSFIGGFFLLLSSKLMLWNFLGAAFPSLTTLMQYPSRIRGIAVVFLFTAIALSCSENAVHYSKLRPILTGSLLLVATFAAFNTYMNMTQLAQTWHSDQPISATNAIVKRKHLTADQIRGAFRSANLSKGLKVVPKSTPDYLPTHTKVDPAHYLKMHPYALVSTNLIKNNGFDKFVLSDGTLKIKWYSKTTKQVTLPAVIYAHSNITLNKHNVKATKLTTTQIGNPIVQSKPGNNVATINYHTSKTVSTLIWISLILWPITLLVILVVKTIKVVQNRHHLSL</sequence>
<organism evidence="2 3">
    <name type="scientific">Lactiplantibacillus plajomi</name>
    <dbReference type="NCBI Taxonomy" id="1457217"/>
    <lineage>
        <taxon>Bacteria</taxon>
        <taxon>Bacillati</taxon>
        <taxon>Bacillota</taxon>
        <taxon>Bacilli</taxon>
        <taxon>Lactobacillales</taxon>
        <taxon>Lactobacillaceae</taxon>
        <taxon>Lactiplantibacillus</taxon>
    </lineage>
</organism>
<feature type="transmembrane region" description="Helical" evidence="1">
    <location>
        <begin position="564"/>
        <end position="582"/>
    </location>
</feature>
<evidence type="ECO:0000313" key="2">
    <source>
        <dbReference type="EMBL" id="MFC0422609.1"/>
    </source>
</evidence>
<comment type="caution">
    <text evidence="2">The sequence shown here is derived from an EMBL/GenBank/DDBJ whole genome shotgun (WGS) entry which is preliminary data.</text>
</comment>
<feature type="transmembrane region" description="Helical" evidence="1">
    <location>
        <begin position="109"/>
        <end position="126"/>
    </location>
</feature>
<accession>A0ABV6JZF5</accession>
<feature type="transmembrane region" description="Helical" evidence="1">
    <location>
        <begin position="189"/>
        <end position="222"/>
    </location>
</feature>
<dbReference type="EMBL" id="JBHLUK010000002">
    <property type="protein sequence ID" value="MFC0422609.1"/>
    <property type="molecule type" value="Genomic_DNA"/>
</dbReference>
<proteinExistence type="predicted"/>
<feature type="transmembrane region" description="Helical" evidence="1">
    <location>
        <begin position="234"/>
        <end position="252"/>
    </location>
</feature>
<feature type="transmembrane region" description="Helical" evidence="1">
    <location>
        <begin position="161"/>
        <end position="177"/>
    </location>
</feature>
<feature type="transmembrane region" description="Helical" evidence="1">
    <location>
        <begin position="83"/>
        <end position="102"/>
    </location>
</feature>
<reference evidence="2 3" key="1">
    <citation type="submission" date="2024-09" db="EMBL/GenBank/DDBJ databases">
        <authorList>
            <person name="Sun Q."/>
            <person name="Mori K."/>
        </authorList>
    </citation>
    <scope>NUCLEOTIDE SEQUENCE [LARGE SCALE GENOMIC DNA]</scope>
    <source>
        <strain evidence="2 3">TBRC 4575</strain>
    </source>
</reference>
<gene>
    <name evidence="2" type="ORF">ACFFGS_00215</name>
</gene>
<name>A0ABV6JZF5_9LACO</name>
<keyword evidence="1" id="KW-0472">Membrane</keyword>
<evidence type="ECO:0000313" key="3">
    <source>
        <dbReference type="Proteomes" id="UP001589855"/>
    </source>
</evidence>
<dbReference type="RefSeq" id="WP_137643906.1">
    <property type="nucleotide sequence ID" value="NZ_BAABRM010000001.1"/>
</dbReference>
<keyword evidence="1" id="KW-0812">Transmembrane</keyword>
<keyword evidence="3" id="KW-1185">Reference proteome</keyword>
<feature type="transmembrane region" description="Helical" evidence="1">
    <location>
        <begin position="21"/>
        <end position="39"/>
    </location>
</feature>
<dbReference type="Proteomes" id="UP001589855">
    <property type="component" value="Unassembled WGS sequence"/>
</dbReference>
<feature type="transmembrane region" description="Helical" evidence="1">
    <location>
        <begin position="382"/>
        <end position="400"/>
    </location>
</feature>
<feature type="transmembrane region" description="Helical" evidence="1">
    <location>
        <begin position="314"/>
        <end position="333"/>
    </location>
</feature>
<evidence type="ECO:0000256" key="1">
    <source>
        <dbReference type="SAM" id="Phobius"/>
    </source>
</evidence>
<feature type="transmembrane region" description="Helical" evidence="1">
    <location>
        <begin position="285"/>
        <end position="302"/>
    </location>
</feature>